<dbReference type="InterPro" id="IPR014245">
    <property type="entry name" value="Spore_III_AF"/>
</dbReference>
<reference evidence="1 2" key="1">
    <citation type="submission" date="2024-02" db="EMBL/GenBank/DDBJ databases">
        <title>Bacterial strain from lacustrine sediment.</title>
        <authorList>
            <person name="Petit C."/>
            <person name="Fadhlaoui K."/>
        </authorList>
    </citation>
    <scope>NUCLEOTIDE SEQUENCE [LARGE SCALE GENOMIC DNA]</scope>
    <source>
        <strain evidence="1 2">IPX-CK</strain>
    </source>
</reference>
<protein>
    <submittedName>
        <fullName evidence="1">Stage III sporulation protein AF</fullName>
    </submittedName>
</protein>
<gene>
    <name evidence="1" type="ORF">V6984_10660</name>
</gene>
<dbReference type="Proteomes" id="UP001451571">
    <property type="component" value="Chromosome"/>
</dbReference>
<evidence type="ECO:0000313" key="2">
    <source>
        <dbReference type="Proteomes" id="UP001451571"/>
    </source>
</evidence>
<dbReference type="RefSeq" id="WP_342759763.1">
    <property type="nucleotide sequence ID" value="NZ_CP146256.1"/>
</dbReference>
<keyword evidence="2" id="KW-1185">Reference proteome</keyword>
<evidence type="ECO:0000313" key="1">
    <source>
        <dbReference type="EMBL" id="XAH76190.1"/>
    </source>
</evidence>
<proteinExistence type="predicted"/>
<name>A0ABZ3F3I6_9FIRM</name>
<sequence>MGYSFLEFMKRIGIFIICAQSILHFAAEKSYERYVKILVGIMILAQFIVPVRALLLGADNGEIWSAIEEFQIEMDKAMEDAEIVYEEEEDGELTQALQEEIKKNLEEIAENYGYGVREVFLYEEPPKLKVKIFHEKSGYVGVAGVEKGSGYGIDMVDEVKIDVKVSDSLSEETETYSNGDKKEAEGSYMNAEGEEAGEIAEMKKEFCSRLGTDESYVEIIVE</sequence>
<dbReference type="EMBL" id="CP146256">
    <property type="protein sequence ID" value="XAH76190.1"/>
    <property type="molecule type" value="Genomic_DNA"/>
</dbReference>
<organism evidence="1 2">
    <name type="scientific">Kineothrix sedimenti</name>
    <dbReference type="NCBI Taxonomy" id="3123317"/>
    <lineage>
        <taxon>Bacteria</taxon>
        <taxon>Bacillati</taxon>
        <taxon>Bacillota</taxon>
        <taxon>Clostridia</taxon>
        <taxon>Lachnospirales</taxon>
        <taxon>Lachnospiraceae</taxon>
        <taxon>Kineothrix</taxon>
    </lineage>
</organism>
<dbReference type="Pfam" id="PF09581">
    <property type="entry name" value="Spore_III_AF"/>
    <property type="match status" value="1"/>
</dbReference>
<accession>A0ABZ3F3I6</accession>